<accession>A0ABT8S4N0</accession>
<protein>
    <submittedName>
        <fullName evidence="2">Uncharacterized protein</fullName>
    </submittedName>
</protein>
<dbReference type="EMBL" id="JAUKVY010000011">
    <property type="protein sequence ID" value="MDO1533879.1"/>
    <property type="molecule type" value="Genomic_DNA"/>
</dbReference>
<proteinExistence type="predicted"/>
<keyword evidence="3" id="KW-1185">Reference proteome</keyword>
<feature type="transmembrane region" description="Helical" evidence="1">
    <location>
        <begin position="6"/>
        <end position="27"/>
    </location>
</feature>
<name>A0ABT8S4N0_9BURK</name>
<sequence>MEPMHWEYMGALGGVIGIGWLVVVPMYRGWNHLNDKMTARVKRSIRMMSECEERMNPMATGAEAGPAGSRLR</sequence>
<evidence type="ECO:0000313" key="3">
    <source>
        <dbReference type="Proteomes" id="UP001169027"/>
    </source>
</evidence>
<comment type="caution">
    <text evidence="2">The sequence shown here is derived from an EMBL/GenBank/DDBJ whole genome shotgun (WGS) entry which is preliminary data.</text>
</comment>
<keyword evidence="1" id="KW-0812">Transmembrane</keyword>
<evidence type="ECO:0000313" key="2">
    <source>
        <dbReference type="EMBL" id="MDO1533879.1"/>
    </source>
</evidence>
<gene>
    <name evidence="2" type="ORF">Q2T77_16455</name>
</gene>
<evidence type="ECO:0000256" key="1">
    <source>
        <dbReference type="SAM" id="Phobius"/>
    </source>
</evidence>
<reference evidence="2" key="1">
    <citation type="submission" date="2023-06" db="EMBL/GenBank/DDBJ databases">
        <authorList>
            <person name="Jiang Y."/>
            <person name="Liu Q."/>
        </authorList>
    </citation>
    <scope>NUCLEOTIDE SEQUENCE</scope>
    <source>
        <strain evidence="2">CGMCC 1.12090</strain>
    </source>
</reference>
<organism evidence="2 3">
    <name type="scientific">Variovorax ginsengisoli</name>
    <dbReference type="NCBI Taxonomy" id="363844"/>
    <lineage>
        <taxon>Bacteria</taxon>
        <taxon>Pseudomonadati</taxon>
        <taxon>Pseudomonadota</taxon>
        <taxon>Betaproteobacteria</taxon>
        <taxon>Burkholderiales</taxon>
        <taxon>Comamonadaceae</taxon>
        <taxon>Variovorax</taxon>
    </lineage>
</organism>
<dbReference type="RefSeq" id="WP_301810921.1">
    <property type="nucleotide sequence ID" value="NZ_JAUJZH010000011.1"/>
</dbReference>
<keyword evidence="1" id="KW-1133">Transmembrane helix</keyword>
<keyword evidence="1" id="KW-0472">Membrane</keyword>
<dbReference type="Proteomes" id="UP001169027">
    <property type="component" value="Unassembled WGS sequence"/>
</dbReference>